<dbReference type="Proteomes" id="UP000187486">
    <property type="component" value="Unassembled WGS sequence"/>
</dbReference>
<dbReference type="OrthoDB" id="3543808at2"/>
<organism evidence="1 2">
    <name type="scientific">Amycolatopsis coloradensis</name>
    <dbReference type="NCBI Taxonomy" id="76021"/>
    <lineage>
        <taxon>Bacteria</taxon>
        <taxon>Bacillati</taxon>
        <taxon>Actinomycetota</taxon>
        <taxon>Actinomycetes</taxon>
        <taxon>Pseudonocardiales</taxon>
        <taxon>Pseudonocardiaceae</taxon>
        <taxon>Amycolatopsis</taxon>
    </lineage>
</organism>
<comment type="caution">
    <text evidence="1">The sequence shown here is derived from an EMBL/GenBank/DDBJ whole genome shotgun (WGS) entry which is preliminary data.</text>
</comment>
<proteinExistence type="predicted"/>
<reference evidence="1 2" key="1">
    <citation type="submission" date="2016-01" db="EMBL/GenBank/DDBJ databases">
        <title>Amycolatopsis coloradensis genome sequencing and assembly.</title>
        <authorList>
            <person name="Mayilraj S."/>
        </authorList>
    </citation>
    <scope>NUCLEOTIDE SEQUENCE [LARGE SCALE GENOMIC DNA]</scope>
    <source>
        <strain evidence="1 2">DSM 44225</strain>
    </source>
</reference>
<keyword evidence="2" id="KW-1185">Reference proteome</keyword>
<dbReference type="AlphaFoldDB" id="A0A1R0KHL4"/>
<protein>
    <submittedName>
        <fullName evidence="1">Uncharacterized protein</fullName>
    </submittedName>
</protein>
<evidence type="ECO:0000313" key="1">
    <source>
        <dbReference type="EMBL" id="OLZ45238.1"/>
    </source>
</evidence>
<sequence length="79" mass="8827">MSVRITETEMMSTVTEHRAIATSDGWTVTLIPFVYFDRNSAITAMSLAEIYATNPPADSALWVHARDWERELGIDGGDH</sequence>
<name>A0A1R0KHL4_9PSEU</name>
<dbReference type="RefSeq" id="WP_076165932.1">
    <property type="nucleotide sequence ID" value="NZ_JBEZVB010000025.1"/>
</dbReference>
<dbReference type="EMBL" id="MQUQ01000020">
    <property type="protein sequence ID" value="OLZ45238.1"/>
    <property type="molecule type" value="Genomic_DNA"/>
</dbReference>
<gene>
    <name evidence="1" type="ORF">BS329_32865</name>
</gene>
<evidence type="ECO:0000313" key="2">
    <source>
        <dbReference type="Proteomes" id="UP000187486"/>
    </source>
</evidence>
<accession>A0A1R0KHL4</accession>